<dbReference type="GO" id="GO:0042883">
    <property type="term" value="P:cysteine transport"/>
    <property type="evidence" value="ECO:0007669"/>
    <property type="project" value="InterPro"/>
</dbReference>
<feature type="transmembrane region" description="Helical" evidence="7">
    <location>
        <begin position="54"/>
        <end position="71"/>
    </location>
</feature>
<keyword evidence="4" id="KW-0067">ATP-binding</keyword>
<accession>A0A365U5G4</accession>
<feature type="transmembrane region" description="Helical" evidence="7">
    <location>
        <begin position="234"/>
        <end position="259"/>
    </location>
</feature>
<feature type="transmembrane region" description="Helical" evidence="7">
    <location>
        <begin position="265"/>
        <end position="285"/>
    </location>
</feature>
<sequence>MTADDRLRKLEARAGRPLSLGAWLTAGAGALWLVQAFAAAQAIAAWVQAEGGTGLAWAAGFTAAALVRAALEHLGGGQIHRAADRAVAEERQALLDREARRPEGGPASAEIAALATQKLALLRPYLARFRPAMLRVRLLPPLILAASLVVSWAVAVVLLVAGPLIPVFMALVGMAAREASEKQMAEIGDMNALLIDRIAALPDIRLLDATARAEADFAARAEGLRARTMAVLRVAFLSSTVLELFSALGVALVAVYVGFTLLGEIGIGHWGGLTLAEGLFVLLLAPEFFQPLRDMAAAWHDRASARAVAAELMALEDDRRPAILGEGVKADPLPGPASIRLSGVSVSRGGALVALPDVALAPGDAVALTGPSGSGKTSALMAVAGLLPAGTGRIEVAGVPLADDTADAWRARLTLVPQTVHIPDVTLHAFLDPHGRGGDPGQALRTAGAEDVVARLPEGMATRLGETGAGVSGGEARRLLVARAYLSGADVVLADEPTADLDSETARHVIAGLRALAERGATLLVATHDPRLIAAMDRTVTIPGTATEGAA</sequence>
<evidence type="ECO:0000256" key="2">
    <source>
        <dbReference type="ARBA" id="ARBA00022692"/>
    </source>
</evidence>
<dbReference type="OrthoDB" id="9806127at2"/>
<evidence type="ECO:0000256" key="6">
    <source>
        <dbReference type="ARBA" id="ARBA00023136"/>
    </source>
</evidence>
<keyword evidence="2 7" id="KW-0812">Transmembrane</keyword>
<dbReference type="RefSeq" id="WP_113290275.1">
    <property type="nucleotide sequence ID" value="NZ_QNTQ01000015.1"/>
</dbReference>
<dbReference type="PROSITE" id="PS50893">
    <property type="entry name" value="ABC_TRANSPORTER_2"/>
    <property type="match status" value="1"/>
</dbReference>
<dbReference type="InterPro" id="IPR003439">
    <property type="entry name" value="ABC_transporter-like_ATP-bd"/>
</dbReference>
<feature type="transmembrane region" description="Helical" evidence="7">
    <location>
        <begin position="156"/>
        <end position="176"/>
    </location>
</feature>
<reference evidence="10 11" key="1">
    <citation type="submission" date="2018-07" db="EMBL/GenBank/DDBJ databases">
        <title>Rhodosalinus sp. strain E84T genomic sequence and assembly.</title>
        <authorList>
            <person name="Liu Z.-W."/>
            <person name="Lu D.-C."/>
        </authorList>
    </citation>
    <scope>NUCLEOTIDE SEQUENCE [LARGE SCALE GENOMIC DNA]</scope>
    <source>
        <strain evidence="10 11">E84</strain>
    </source>
</reference>
<proteinExistence type="predicted"/>
<protein>
    <submittedName>
        <fullName evidence="10">Thiol reductant ABC exporter subunit CydD</fullName>
    </submittedName>
</protein>
<dbReference type="Proteomes" id="UP000253370">
    <property type="component" value="Unassembled WGS sequence"/>
</dbReference>
<evidence type="ECO:0000313" key="11">
    <source>
        <dbReference type="Proteomes" id="UP000253370"/>
    </source>
</evidence>
<evidence type="ECO:0000256" key="7">
    <source>
        <dbReference type="SAM" id="Phobius"/>
    </source>
</evidence>
<feature type="transmembrane region" description="Helical" evidence="7">
    <location>
        <begin position="132"/>
        <end position="150"/>
    </location>
</feature>
<evidence type="ECO:0000259" key="9">
    <source>
        <dbReference type="PROSITE" id="PS50929"/>
    </source>
</evidence>
<dbReference type="PANTHER" id="PTHR24221:SF590">
    <property type="entry name" value="COMPONENT LINKED WITH THE ASSEMBLY OF CYTOCHROME' TRANSPORT TRANSMEMBRANE ATP-BINDING PROTEIN ABC TRANSPORTER CYDD-RELATED"/>
    <property type="match status" value="1"/>
</dbReference>
<dbReference type="InterPro" id="IPR011527">
    <property type="entry name" value="ABC1_TM_dom"/>
</dbReference>
<feature type="transmembrane region" description="Helical" evidence="7">
    <location>
        <begin position="20"/>
        <end position="48"/>
    </location>
</feature>
<keyword evidence="3" id="KW-0547">Nucleotide-binding</keyword>
<dbReference type="InterPro" id="IPR027417">
    <property type="entry name" value="P-loop_NTPase"/>
</dbReference>
<dbReference type="AlphaFoldDB" id="A0A365U5G4"/>
<keyword evidence="5 7" id="KW-1133">Transmembrane helix</keyword>
<feature type="domain" description="ABC transporter" evidence="8">
    <location>
        <begin position="339"/>
        <end position="551"/>
    </location>
</feature>
<dbReference type="GO" id="GO:0016887">
    <property type="term" value="F:ATP hydrolysis activity"/>
    <property type="evidence" value="ECO:0007669"/>
    <property type="project" value="InterPro"/>
</dbReference>
<dbReference type="CDD" id="cd18584">
    <property type="entry name" value="ABC_6TM_AarD_CydD"/>
    <property type="match status" value="1"/>
</dbReference>
<evidence type="ECO:0000256" key="5">
    <source>
        <dbReference type="ARBA" id="ARBA00022989"/>
    </source>
</evidence>
<dbReference type="InterPro" id="IPR003593">
    <property type="entry name" value="AAA+_ATPase"/>
</dbReference>
<organism evidence="10 11">
    <name type="scientific">Rhodosalinus halophilus</name>
    <dbReference type="NCBI Taxonomy" id="2259333"/>
    <lineage>
        <taxon>Bacteria</taxon>
        <taxon>Pseudomonadati</taxon>
        <taxon>Pseudomonadota</taxon>
        <taxon>Alphaproteobacteria</taxon>
        <taxon>Rhodobacterales</taxon>
        <taxon>Paracoccaceae</taxon>
        <taxon>Rhodosalinus</taxon>
    </lineage>
</organism>
<dbReference type="SUPFAM" id="SSF52540">
    <property type="entry name" value="P-loop containing nucleoside triphosphate hydrolases"/>
    <property type="match status" value="1"/>
</dbReference>
<keyword evidence="11" id="KW-1185">Reference proteome</keyword>
<dbReference type="InterPro" id="IPR017871">
    <property type="entry name" value="ABC_transporter-like_CS"/>
</dbReference>
<dbReference type="Gene3D" id="1.20.1560.10">
    <property type="entry name" value="ABC transporter type 1, transmembrane domain"/>
    <property type="match status" value="1"/>
</dbReference>
<dbReference type="PANTHER" id="PTHR24221">
    <property type="entry name" value="ATP-BINDING CASSETTE SUB-FAMILY B"/>
    <property type="match status" value="1"/>
</dbReference>
<dbReference type="GO" id="GO:0140359">
    <property type="term" value="F:ABC-type transporter activity"/>
    <property type="evidence" value="ECO:0007669"/>
    <property type="project" value="InterPro"/>
</dbReference>
<evidence type="ECO:0000256" key="1">
    <source>
        <dbReference type="ARBA" id="ARBA00004651"/>
    </source>
</evidence>
<dbReference type="SUPFAM" id="SSF90123">
    <property type="entry name" value="ABC transporter transmembrane region"/>
    <property type="match status" value="1"/>
</dbReference>
<dbReference type="EMBL" id="QNTQ01000015">
    <property type="protein sequence ID" value="RBI83632.1"/>
    <property type="molecule type" value="Genomic_DNA"/>
</dbReference>
<dbReference type="InterPro" id="IPR039421">
    <property type="entry name" value="Type_1_exporter"/>
</dbReference>
<dbReference type="GO" id="GO:0005886">
    <property type="term" value="C:plasma membrane"/>
    <property type="evidence" value="ECO:0007669"/>
    <property type="project" value="UniProtKB-SubCell"/>
</dbReference>
<dbReference type="InterPro" id="IPR036640">
    <property type="entry name" value="ABC1_TM_sf"/>
</dbReference>
<evidence type="ECO:0000256" key="4">
    <source>
        <dbReference type="ARBA" id="ARBA00022840"/>
    </source>
</evidence>
<dbReference type="SMART" id="SM00382">
    <property type="entry name" value="AAA"/>
    <property type="match status" value="1"/>
</dbReference>
<dbReference type="Pfam" id="PF00005">
    <property type="entry name" value="ABC_tran"/>
    <property type="match status" value="1"/>
</dbReference>
<dbReference type="NCBIfam" id="TIGR02857">
    <property type="entry name" value="CydD"/>
    <property type="match status" value="1"/>
</dbReference>
<feature type="domain" description="ABC transmembrane type-1" evidence="9">
    <location>
        <begin position="20"/>
        <end position="304"/>
    </location>
</feature>
<evidence type="ECO:0000313" key="10">
    <source>
        <dbReference type="EMBL" id="RBI83632.1"/>
    </source>
</evidence>
<dbReference type="PROSITE" id="PS50929">
    <property type="entry name" value="ABC_TM1F"/>
    <property type="match status" value="1"/>
</dbReference>
<dbReference type="InterPro" id="IPR014216">
    <property type="entry name" value="ABC_transptr_CydD"/>
</dbReference>
<dbReference type="Pfam" id="PF00664">
    <property type="entry name" value="ABC_membrane"/>
    <property type="match status" value="1"/>
</dbReference>
<keyword evidence="6 7" id="KW-0472">Membrane</keyword>
<comment type="subcellular location">
    <subcellularLocation>
        <location evidence="1">Cell membrane</location>
        <topology evidence="1">Multi-pass membrane protein</topology>
    </subcellularLocation>
</comment>
<dbReference type="GO" id="GO:0005524">
    <property type="term" value="F:ATP binding"/>
    <property type="evidence" value="ECO:0007669"/>
    <property type="project" value="UniProtKB-KW"/>
</dbReference>
<dbReference type="Gene3D" id="3.40.50.300">
    <property type="entry name" value="P-loop containing nucleotide triphosphate hydrolases"/>
    <property type="match status" value="1"/>
</dbReference>
<gene>
    <name evidence="10" type="primary">cydD</name>
    <name evidence="10" type="ORF">DRV85_14910</name>
</gene>
<comment type="caution">
    <text evidence="10">The sequence shown here is derived from an EMBL/GenBank/DDBJ whole genome shotgun (WGS) entry which is preliminary data.</text>
</comment>
<dbReference type="PROSITE" id="PS00211">
    <property type="entry name" value="ABC_TRANSPORTER_1"/>
    <property type="match status" value="1"/>
</dbReference>
<evidence type="ECO:0000259" key="8">
    <source>
        <dbReference type="PROSITE" id="PS50893"/>
    </source>
</evidence>
<name>A0A365U5G4_9RHOB</name>
<evidence type="ECO:0000256" key="3">
    <source>
        <dbReference type="ARBA" id="ARBA00022741"/>
    </source>
</evidence>